<dbReference type="Gene3D" id="1.25.40.10">
    <property type="entry name" value="Tetratricopeptide repeat domain"/>
    <property type="match status" value="1"/>
</dbReference>
<comment type="caution">
    <text evidence="3">The sequence shown here is derived from an EMBL/GenBank/DDBJ whole genome shotgun (WGS) entry which is preliminary data.</text>
</comment>
<evidence type="ECO:0000256" key="1">
    <source>
        <dbReference type="SAM" id="MobiDB-lite"/>
    </source>
</evidence>
<gene>
    <name evidence="3" type="ORF">G5C66_11975</name>
</gene>
<name>A0A6M1R033_9ACTN</name>
<feature type="transmembrane region" description="Helical" evidence="2">
    <location>
        <begin position="27"/>
        <end position="48"/>
    </location>
</feature>
<organism evidence="3 4">
    <name type="scientific">Nocardioides turkmenicus</name>
    <dbReference type="NCBI Taxonomy" id="2711220"/>
    <lineage>
        <taxon>Bacteria</taxon>
        <taxon>Bacillati</taxon>
        <taxon>Actinomycetota</taxon>
        <taxon>Actinomycetes</taxon>
        <taxon>Propionibacteriales</taxon>
        <taxon>Nocardioidaceae</taxon>
        <taxon>Nocardioides</taxon>
    </lineage>
</organism>
<keyword evidence="2" id="KW-0472">Membrane</keyword>
<keyword evidence="4" id="KW-1185">Reference proteome</keyword>
<evidence type="ECO:0000313" key="3">
    <source>
        <dbReference type="EMBL" id="NGN93456.1"/>
    </source>
</evidence>
<dbReference type="SUPFAM" id="SSF48452">
    <property type="entry name" value="TPR-like"/>
    <property type="match status" value="1"/>
</dbReference>
<feature type="region of interest" description="Disordered" evidence="1">
    <location>
        <begin position="160"/>
        <end position="244"/>
    </location>
</feature>
<dbReference type="InterPro" id="IPR019734">
    <property type="entry name" value="TPR_rpt"/>
</dbReference>
<dbReference type="SMART" id="SM00028">
    <property type="entry name" value="TPR"/>
    <property type="match status" value="1"/>
</dbReference>
<keyword evidence="2" id="KW-0812">Transmembrane</keyword>
<feature type="compositionally biased region" description="Low complexity" evidence="1">
    <location>
        <begin position="167"/>
        <end position="177"/>
    </location>
</feature>
<dbReference type="EMBL" id="JAALAA010000009">
    <property type="protein sequence ID" value="NGN93456.1"/>
    <property type="molecule type" value="Genomic_DNA"/>
</dbReference>
<accession>A0A6M1R033</accession>
<evidence type="ECO:0000256" key="2">
    <source>
        <dbReference type="SAM" id="Phobius"/>
    </source>
</evidence>
<protein>
    <submittedName>
        <fullName evidence="3">Tetratricopeptide repeat protein</fullName>
    </submittedName>
</protein>
<keyword evidence="2" id="KW-1133">Transmembrane helix</keyword>
<feature type="compositionally biased region" description="Basic and acidic residues" evidence="1">
    <location>
        <begin position="207"/>
        <end position="229"/>
    </location>
</feature>
<reference evidence="3 4" key="1">
    <citation type="submission" date="2020-02" db="EMBL/GenBank/DDBJ databases">
        <title>Whole-genome analyses of novel actinobacteria.</title>
        <authorList>
            <person name="Sahin N."/>
        </authorList>
    </citation>
    <scope>NUCLEOTIDE SEQUENCE [LARGE SCALE GENOMIC DNA]</scope>
    <source>
        <strain evidence="3 4">KC13</strain>
    </source>
</reference>
<evidence type="ECO:0000313" key="4">
    <source>
        <dbReference type="Proteomes" id="UP000483261"/>
    </source>
</evidence>
<dbReference type="InterPro" id="IPR011990">
    <property type="entry name" value="TPR-like_helical_dom_sf"/>
</dbReference>
<dbReference type="AlphaFoldDB" id="A0A6M1R033"/>
<feature type="compositionally biased region" description="Basic and acidic residues" evidence="1">
    <location>
        <begin position="179"/>
        <end position="188"/>
    </location>
</feature>
<dbReference type="RefSeq" id="WP_165111201.1">
    <property type="nucleotide sequence ID" value="NZ_JAALAA010000009.1"/>
</dbReference>
<dbReference type="Proteomes" id="UP000483261">
    <property type="component" value="Unassembled WGS sequence"/>
</dbReference>
<proteinExistence type="predicted"/>
<sequence>MTVTETPVEATEPQGPVRTAREQVRRAFLLAGIVPVVIGLAFLMKVVLMGHHDRAGRDAWDVRDAATAMEHYSANRELNILQPWIAHFDAGNAAFLLGENARAIAYYGEALERVPEDHECTVRINMSLTQEAIGDRARDAGDQRGAKAAYEEALATLKEGDCPTDAGQGKEQSQQGESVEERLQEKLTPKTPIRPNEQDDPPDQPQNEDKKEDKLDQRNGDGESYRRDDADLDDYGGFSDEPQW</sequence>